<dbReference type="OrthoDB" id="10633427at2759"/>
<dbReference type="GeneID" id="37212624"/>
<protein>
    <recommendedName>
        <fullName evidence="4">Secreted protein</fullName>
    </recommendedName>
</protein>
<dbReference type="RefSeq" id="XP_025567721.1">
    <property type="nucleotide sequence ID" value="XM_025708032.1"/>
</dbReference>
<evidence type="ECO:0000313" key="3">
    <source>
        <dbReference type="Proteomes" id="UP000248405"/>
    </source>
</evidence>
<keyword evidence="3" id="KW-1185">Reference proteome</keyword>
<name>A0A319BMP4_ASPVC</name>
<evidence type="ECO:0000256" key="1">
    <source>
        <dbReference type="SAM" id="SignalP"/>
    </source>
</evidence>
<dbReference type="Proteomes" id="UP000248405">
    <property type="component" value="Unassembled WGS sequence"/>
</dbReference>
<dbReference type="AlphaFoldDB" id="A0A319BMP4"/>
<feature type="chain" id="PRO_5016399696" description="Secreted protein" evidence="1">
    <location>
        <begin position="23"/>
        <end position="104"/>
    </location>
</feature>
<dbReference type="EMBL" id="KZ821615">
    <property type="protein sequence ID" value="PYH73927.1"/>
    <property type="molecule type" value="Genomic_DNA"/>
</dbReference>
<accession>A0A319BMP4</accession>
<feature type="signal peptide" evidence="1">
    <location>
        <begin position="1"/>
        <end position="22"/>
    </location>
</feature>
<keyword evidence="1" id="KW-0732">Signal</keyword>
<reference evidence="2" key="1">
    <citation type="submission" date="2016-12" db="EMBL/GenBank/DDBJ databases">
        <title>The genomes of Aspergillus section Nigri reveals drivers in fungal speciation.</title>
        <authorList>
            <consortium name="DOE Joint Genome Institute"/>
            <person name="Vesth T.C."/>
            <person name="Nybo J."/>
            <person name="Theobald S."/>
            <person name="Brandl J."/>
            <person name="Frisvad J.C."/>
            <person name="Nielsen K.F."/>
            <person name="Lyhne E.K."/>
            <person name="Kogle M.E."/>
            <person name="Kuo A."/>
            <person name="Riley R."/>
            <person name="Clum A."/>
            <person name="Nolan M."/>
            <person name="Lipzen A."/>
            <person name="Salamov A."/>
            <person name="Henrissat B."/>
            <person name="Wiebenga A."/>
            <person name="De Vries R.P."/>
            <person name="Grigoriev I.V."/>
            <person name="Mortensen U.H."/>
            <person name="Andersen M.R."/>
            <person name="Baker S.E."/>
        </authorList>
    </citation>
    <scope>NUCLEOTIDE SEQUENCE [LARGE SCALE GENOMIC DNA]</scope>
    <source>
        <strain evidence="2">CBS 113365</strain>
    </source>
</reference>
<sequence>MGRMRLWASSFGLWLAAPGVSIHLIQPANFYRGMVSPALGVLCGQAKWGPLTVEPSIRHFIISFPRHCFVMIRYPPVPEAKTRIEFSGMRSSAFILEVKEQEQE</sequence>
<proteinExistence type="predicted"/>
<gene>
    <name evidence="2" type="ORF">BO88DRAFT_411304</name>
</gene>
<evidence type="ECO:0008006" key="4">
    <source>
        <dbReference type="Google" id="ProtNLM"/>
    </source>
</evidence>
<organism evidence="2 3">
    <name type="scientific">Aspergillus vadensis (strain CBS 113365 / IMI 142717 / IBT 24658)</name>
    <dbReference type="NCBI Taxonomy" id="1448311"/>
    <lineage>
        <taxon>Eukaryota</taxon>
        <taxon>Fungi</taxon>
        <taxon>Dikarya</taxon>
        <taxon>Ascomycota</taxon>
        <taxon>Pezizomycotina</taxon>
        <taxon>Eurotiomycetes</taxon>
        <taxon>Eurotiomycetidae</taxon>
        <taxon>Eurotiales</taxon>
        <taxon>Aspergillaceae</taxon>
        <taxon>Aspergillus</taxon>
        <taxon>Aspergillus subgen. Circumdati</taxon>
    </lineage>
</organism>
<evidence type="ECO:0000313" key="2">
    <source>
        <dbReference type="EMBL" id="PYH73927.1"/>
    </source>
</evidence>